<feature type="compositionally biased region" description="Polar residues" evidence="3">
    <location>
        <begin position="1121"/>
        <end position="1134"/>
    </location>
</feature>
<feature type="compositionally biased region" description="Acidic residues" evidence="3">
    <location>
        <begin position="620"/>
        <end position="634"/>
    </location>
</feature>
<feature type="region of interest" description="Disordered" evidence="3">
    <location>
        <begin position="1103"/>
        <end position="1198"/>
    </location>
</feature>
<dbReference type="SMART" id="SM00364">
    <property type="entry name" value="LRR_BAC"/>
    <property type="match status" value="10"/>
</dbReference>
<feature type="compositionally biased region" description="Polar residues" evidence="3">
    <location>
        <begin position="1437"/>
        <end position="1449"/>
    </location>
</feature>
<evidence type="ECO:0000256" key="3">
    <source>
        <dbReference type="SAM" id="MobiDB-lite"/>
    </source>
</evidence>
<feature type="compositionally biased region" description="Low complexity" evidence="3">
    <location>
        <begin position="1025"/>
        <end position="1055"/>
    </location>
</feature>
<dbReference type="Gene3D" id="2.30.42.10">
    <property type="match status" value="4"/>
</dbReference>
<evidence type="ECO:0000313" key="5">
    <source>
        <dbReference type="EMBL" id="CEK92859.1"/>
    </source>
</evidence>
<feature type="region of interest" description="Disordered" evidence="3">
    <location>
        <begin position="968"/>
        <end position="1081"/>
    </location>
</feature>
<dbReference type="InterPro" id="IPR055414">
    <property type="entry name" value="LRR_R13L4/SHOC2-like"/>
</dbReference>
<keyword evidence="1" id="KW-0433">Leucine-rich repeat</keyword>
<feature type="compositionally biased region" description="Polar residues" evidence="3">
    <location>
        <begin position="1011"/>
        <end position="1024"/>
    </location>
</feature>
<dbReference type="SMART" id="SM00228">
    <property type="entry name" value="PDZ"/>
    <property type="match status" value="3"/>
</dbReference>
<accession>A0A0B7BHP4</accession>
<dbReference type="CDD" id="cd06703">
    <property type="entry name" value="PDZ2_Scribble-like"/>
    <property type="match status" value="1"/>
</dbReference>
<dbReference type="SUPFAM" id="SSF52058">
    <property type="entry name" value="L domain-like"/>
    <property type="match status" value="2"/>
</dbReference>
<dbReference type="GO" id="GO:0019901">
    <property type="term" value="F:protein kinase binding"/>
    <property type="evidence" value="ECO:0007669"/>
    <property type="project" value="TreeGrafter"/>
</dbReference>
<dbReference type="InterPro" id="IPR003591">
    <property type="entry name" value="Leu-rich_rpt_typical-subtyp"/>
</dbReference>
<dbReference type="GO" id="GO:0043113">
    <property type="term" value="P:receptor clustering"/>
    <property type="evidence" value="ECO:0007669"/>
    <property type="project" value="TreeGrafter"/>
</dbReference>
<feature type="domain" description="PDZ" evidence="4">
    <location>
        <begin position="747"/>
        <end position="835"/>
    </location>
</feature>
<feature type="compositionally biased region" description="Basic and acidic residues" evidence="3">
    <location>
        <begin position="1602"/>
        <end position="1618"/>
    </location>
</feature>
<dbReference type="Pfam" id="PF23598">
    <property type="entry name" value="LRR_14"/>
    <property type="match status" value="1"/>
</dbReference>
<dbReference type="CDD" id="cd06701">
    <property type="entry name" value="PDZ4_Scribble-like"/>
    <property type="match status" value="1"/>
</dbReference>
<dbReference type="InterPro" id="IPR001611">
    <property type="entry name" value="Leu-rich_rpt"/>
</dbReference>
<dbReference type="SUPFAM" id="SSF50156">
    <property type="entry name" value="PDZ domain-like"/>
    <property type="match status" value="4"/>
</dbReference>
<protein>
    <recommendedName>
        <fullName evidence="4">PDZ domain-containing protein</fullName>
    </recommendedName>
</protein>
<proteinExistence type="predicted"/>
<feature type="compositionally biased region" description="Low complexity" evidence="3">
    <location>
        <begin position="994"/>
        <end position="1006"/>
    </location>
</feature>
<dbReference type="GO" id="GO:0045197">
    <property type="term" value="P:establishment or maintenance of epithelial cell apical/basal polarity"/>
    <property type="evidence" value="ECO:0007669"/>
    <property type="project" value="TreeGrafter"/>
</dbReference>
<dbReference type="CDD" id="cd06704">
    <property type="entry name" value="PDZ1_Scribble-like"/>
    <property type="match status" value="1"/>
</dbReference>
<feature type="region of interest" description="Disordered" evidence="3">
    <location>
        <begin position="1238"/>
        <end position="1261"/>
    </location>
</feature>
<feature type="domain" description="PDZ" evidence="4">
    <location>
        <begin position="875"/>
        <end position="963"/>
    </location>
</feature>
<dbReference type="FunFam" id="3.80.10.10:FF:000036">
    <property type="entry name" value="protein scribble homolog isoform X1"/>
    <property type="match status" value="1"/>
</dbReference>
<reference evidence="5" key="1">
    <citation type="submission" date="2014-12" db="EMBL/GenBank/DDBJ databases">
        <title>Insight into the proteome of Arion vulgaris.</title>
        <authorList>
            <person name="Aradska J."/>
            <person name="Bulat T."/>
            <person name="Smidak R."/>
            <person name="Sarate P."/>
            <person name="Gangsoo J."/>
            <person name="Sialana F."/>
            <person name="Bilban M."/>
            <person name="Lubec G."/>
        </authorList>
    </citation>
    <scope>NUCLEOTIDE SEQUENCE</scope>
    <source>
        <tissue evidence="5">Skin</tissue>
    </source>
</reference>
<dbReference type="EMBL" id="HACG01045994">
    <property type="protein sequence ID" value="CEK92859.1"/>
    <property type="molecule type" value="Transcribed_RNA"/>
</dbReference>
<evidence type="ECO:0000259" key="4">
    <source>
        <dbReference type="PROSITE" id="PS50106"/>
    </source>
</evidence>
<dbReference type="GO" id="GO:0005912">
    <property type="term" value="C:adherens junction"/>
    <property type="evidence" value="ECO:0007669"/>
    <property type="project" value="TreeGrafter"/>
</dbReference>
<dbReference type="PROSITE" id="PS50106">
    <property type="entry name" value="PDZ"/>
    <property type="match status" value="3"/>
</dbReference>
<feature type="region of interest" description="Disordered" evidence="3">
    <location>
        <begin position="1397"/>
        <end position="1475"/>
    </location>
</feature>
<dbReference type="Gene3D" id="3.80.10.10">
    <property type="entry name" value="Ribonuclease Inhibitor"/>
    <property type="match status" value="3"/>
</dbReference>
<feature type="domain" description="PDZ" evidence="4">
    <location>
        <begin position="1306"/>
        <end position="1396"/>
    </location>
</feature>
<dbReference type="GO" id="GO:0098609">
    <property type="term" value="P:cell-cell adhesion"/>
    <property type="evidence" value="ECO:0007669"/>
    <property type="project" value="TreeGrafter"/>
</dbReference>
<dbReference type="InterPro" id="IPR032675">
    <property type="entry name" value="LRR_dom_sf"/>
</dbReference>
<sequence length="1634" mass="178631">MLKCIPLFRACNRQVESVDRRHWGLTSVPDDVLRYARSLEELLLDANQIKELPRGFFRLVQLRKLSLSDNEIGRLPEEICNFVNLMELDVSKNEIFEIPDKIKLCKNLQALDFSSNPLTKGLPDGLLQLRNLTQLGLNDVALQRLPYDIASLTSLASLELRDNMLKILPQSISFLIKLKILDLGSNDLETLPPSIGSLPALEELWLDCNYITDLPPEIGNLKKLSILDVSENQLDRLPDEVGGLQSLTDLCLSQNGLEYLPEGIGYLKKLAILKVDMNRILALTSQIGSCDNLQELILTENLLSDLPVSIGKLKNLHNLNVDRNRLTEIPVEIGKCSKMGVLSLRDNKLLRLPQELGNLSKLQVLDVSGNRLEYLPITIANLNLKALWLSENQAQPMLKFQTDFDERTGQRVLTCFLLPQQGFHTESMENLITGSIATEGSLTEREEKVRDSVIRFEELDKVETGGDSDDSNPFVRQCTPHPKELKARHAKFLKEKNIDGHVIPHHETKTEGTTFVPSRDHESRYSDDDDEAPGPYYQDLQKEPPPATHLNTTFSKNFEDKQSSPRPRPPEIIIAPELEGPPPPSVPSESSSEEDEELPYESQPLIINKTTPVVHIATNEVEDIDGSQEMDTDLDNSGSEKFQKGSDRDSDSDSVVRDRKVGFVPDVDKLSKDHRLRRRDTPHYLKNKRVKEEDAEQKVLEILAQAAKNRDNAAMSPVVKPPELETMPGPPPATHQMPVKVQEDELTTYIHRKPGQGLGISIAGGKGSTPVRGDDEGIFISRVTEDGPAAKAGIMKGDKLLKVNDESLVAADHYRAVDVLKNSGNEITMVVSREKLLPSAQVEDDQVIEESTHTNVTTVSFTAEPETEVYGETVSTTLIRDHTGLGFSIAGGKGSVPFKGNDNAIYISKITNGGTADKDGKLQVGDRIMSINDVDMDDARHDQAVSLLTGLDRSIKLVVYREKVLAKDGSAEAPPVGSQRIPKITQPVINWQQSSTTPVRTPSPVTAQPPRLSSSPGSAVSYQVQSPTSLPSSSPVQVSSWSSTSATRTSPTASRNLSNSPDRRSSSLETSPTIQAVSSASPFSSAVPTSYSYLVQPAAPTLTLPSQASPSPVSPKFGARTLSSEWATQPTSVQPPKFVYPGHSKTPPSLPLTPSTTSTISLSTSPSLIAPSSTHISQALSPSTRTTSLPPSQTVSNTPVVLQVTRPSPSLILSSQTAGHSSNLASSTAKVLTLPTISPETMDASPDSNHVEPRETSLLPQPYPLEVNKKDLRHATHQEAVMALISPTYEIHLKVRHDPPPPGLQELVIVKDAGEKLGLSIKGGAKNLTAPDRSDEGIFISRINEGGAAARDGRLRAGQRILEVNGQSLLGSSHQEAVRALRSVGDKMTILVCEHPPEKSEANSPGELSSPSSQGGFLSSLHGSVSSIDREDEESRLLQQAGSSSSTVVKQVPVKSVTSPDKSFNSPGTTTNADIERTNFRQKQKYFQTDVKDIPMSHSHDGAGDVKPEHDLDQVLASTEAGHIGRSRHIQSKGDDSKPYVEDIMQVRARESEKRASWRRARMKSLEADAVQAQAVLAKAQEMSRDSPSGLHTVDISFADDDQTHHPNHNGDSRVEVSRQHIYGSGMKLGETQH</sequence>
<dbReference type="PANTHER" id="PTHR23119">
    <property type="entry name" value="DISCS LARGE"/>
    <property type="match status" value="1"/>
</dbReference>
<dbReference type="GO" id="GO:0098968">
    <property type="term" value="P:neurotransmitter receptor transport postsynaptic membrane to endosome"/>
    <property type="evidence" value="ECO:0007669"/>
    <property type="project" value="TreeGrafter"/>
</dbReference>
<dbReference type="Pfam" id="PF00560">
    <property type="entry name" value="LRR_1"/>
    <property type="match status" value="3"/>
</dbReference>
<feature type="compositionally biased region" description="Low complexity" evidence="3">
    <location>
        <begin position="1181"/>
        <end position="1194"/>
    </location>
</feature>
<dbReference type="InterPro" id="IPR036034">
    <property type="entry name" value="PDZ_sf"/>
</dbReference>
<evidence type="ECO:0000256" key="1">
    <source>
        <dbReference type="ARBA" id="ARBA00022614"/>
    </source>
</evidence>
<name>A0A0B7BHP4_9EUPU</name>
<dbReference type="GO" id="GO:0045211">
    <property type="term" value="C:postsynaptic membrane"/>
    <property type="evidence" value="ECO:0007669"/>
    <property type="project" value="TreeGrafter"/>
</dbReference>
<dbReference type="GO" id="GO:0016323">
    <property type="term" value="C:basolateral plasma membrane"/>
    <property type="evidence" value="ECO:0007669"/>
    <property type="project" value="TreeGrafter"/>
</dbReference>
<gene>
    <name evidence="5" type="primary">ORF190635</name>
</gene>
<dbReference type="GO" id="GO:0098887">
    <property type="term" value="P:neurotransmitter receptor transport, endosome to postsynaptic membrane"/>
    <property type="evidence" value="ECO:0007669"/>
    <property type="project" value="TreeGrafter"/>
</dbReference>
<dbReference type="InterPro" id="IPR050614">
    <property type="entry name" value="Synaptic_Scaffolding_LAP-MAGUK"/>
</dbReference>
<dbReference type="PANTHER" id="PTHR23119:SF44">
    <property type="entry name" value="PROTEIN LAP4"/>
    <property type="match status" value="1"/>
</dbReference>
<feature type="compositionally biased region" description="Low complexity" evidence="3">
    <location>
        <begin position="1152"/>
        <end position="1174"/>
    </location>
</feature>
<dbReference type="SMART" id="SM00365">
    <property type="entry name" value="LRR_SD22"/>
    <property type="match status" value="7"/>
</dbReference>
<dbReference type="SMART" id="SM00369">
    <property type="entry name" value="LRR_TYP"/>
    <property type="match status" value="11"/>
</dbReference>
<organism evidence="5">
    <name type="scientific">Arion vulgaris</name>
    <dbReference type="NCBI Taxonomy" id="1028688"/>
    <lineage>
        <taxon>Eukaryota</taxon>
        <taxon>Metazoa</taxon>
        <taxon>Spiralia</taxon>
        <taxon>Lophotrochozoa</taxon>
        <taxon>Mollusca</taxon>
        <taxon>Gastropoda</taxon>
        <taxon>Heterobranchia</taxon>
        <taxon>Euthyneura</taxon>
        <taxon>Panpulmonata</taxon>
        <taxon>Eupulmonata</taxon>
        <taxon>Stylommatophora</taxon>
        <taxon>Helicina</taxon>
        <taxon>Arionoidea</taxon>
        <taxon>Arionidae</taxon>
        <taxon>Arion</taxon>
    </lineage>
</organism>
<dbReference type="InterPro" id="IPR001478">
    <property type="entry name" value="PDZ"/>
</dbReference>
<feature type="region of interest" description="Disordered" evidence="3">
    <location>
        <begin position="1599"/>
        <end position="1618"/>
    </location>
</feature>
<keyword evidence="2" id="KW-0677">Repeat</keyword>
<evidence type="ECO:0000256" key="2">
    <source>
        <dbReference type="ARBA" id="ARBA00022737"/>
    </source>
</evidence>
<dbReference type="Pfam" id="PF00595">
    <property type="entry name" value="PDZ"/>
    <property type="match status" value="3"/>
</dbReference>
<dbReference type="PROSITE" id="PS51450">
    <property type="entry name" value="LRR"/>
    <property type="match status" value="4"/>
</dbReference>
<dbReference type="GO" id="GO:0014069">
    <property type="term" value="C:postsynaptic density"/>
    <property type="evidence" value="ECO:0007669"/>
    <property type="project" value="TreeGrafter"/>
</dbReference>
<feature type="compositionally biased region" description="Polar residues" evidence="3">
    <location>
        <begin position="1456"/>
        <end position="1473"/>
    </location>
</feature>
<feature type="region of interest" description="Disordered" evidence="3">
    <location>
        <begin position="496"/>
        <end position="657"/>
    </location>
</feature>
<feature type="compositionally biased region" description="Low complexity" evidence="3">
    <location>
        <begin position="1408"/>
        <end position="1421"/>
    </location>
</feature>
<feature type="compositionally biased region" description="Basic and acidic residues" evidence="3">
    <location>
        <begin position="496"/>
        <end position="510"/>
    </location>
</feature>
<feature type="compositionally biased region" description="Basic and acidic residues" evidence="3">
    <location>
        <begin position="641"/>
        <end position="657"/>
    </location>
</feature>